<dbReference type="InParanoid" id="C1EJP6"/>
<accession>C1EJP6</accession>
<dbReference type="GeneID" id="8249939"/>
<dbReference type="Gene3D" id="3.90.550.50">
    <property type="match status" value="1"/>
</dbReference>
<dbReference type="InterPro" id="IPR038578">
    <property type="entry name" value="GT29-like_sf"/>
</dbReference>
<evidence type="ECO:0000256" key="7">
    <source>
        <dbReference type="ARBA" id="ARBA00023136"/>
    </source>
</evidence>
<dbReference type="InterPro" id="IPR003378">
    <property type="entry name" value="Fringe-like_glycosylTrfase"/>
</dbReference>
<protein>
    <recommendedName>
        <fullName evidence="9">Fringe-like glycosyltransferase domain-containing protein</fullName>
    </recommendedName>
</protein>
<evidence type="ECO:0000256" key="2">
    <source>
        <dbReference type="ARBA" id="ARBA00022676"/>
    </source>
</evidence>
<dbReference type="KEGG" id="mis:MICPUN_65013"/>
<evidence type="ECO:0000313" key="10">
    <source>
        <dbReference type="EMBL" id="ACO68225.1"/>
    </source>
</evidence>
<evidence type="ECO:0000313" key="11">
    <source>
        <dbReference type="Proteomes" id="UP000002009"/>
    </source>
</evidence>
<dbReference type="EMBL" id="CP001335">
    <property type="protein sequence ID" value="ACO68225.1"/>
    <property type="molecule type" value="Genomic_DNA"/>
</dbReference>
<dbReference type="AlphaFoldDB" id="C1EJP6"/>
<evidence type="ECO:0000256" key="8">
    <source>
        <dbReference type="SAM" id="Phobius"/>
    </source>
</evidence>
<evidence type="ECO:0000256" key="6">
    <source>
        <dbReference type="ARBA" id="ARBA00022989"/>
    </source>
</evidence>
<organism evidence="10 11">
    <name type="scientific">Micromonas commoda (strain RCC299 / NOUM17 / CCMP2709)</name>
    <name type="common">Picoplanktonic green alga</name>
    <dbReference type="NCBI Taxonomy" id="296587"/>
    <lineage>
        <taxon>Eukaryota</taxon>
        <taxon>Viridiplantae</taxon>
        <taxon>Chlorophyta</taxon>
        <taxon>Mamiellophyceae</taxon>
        <taxon>Mamiellales</taxon>
        <taxon>Mamiellaceae</taxon>
        <taxon>Micromonas</taxon>
    </lineage>
</organism>
<dbReference type="GO" id="GO:0016020">
    <property type="term" value="C:membrane"/>
    <property type="evidence" value="ECO:0007669"/>
    <property type="project" value="UniProtKB-SubCell"/>
</dbReference>
<evidence type="ECO:0000256" key="1">
    <source>
        <dbReference type="ARBA" id="ARBA00004606"/>
    </source>
</evidence>
<evidence type="ECO:0000256" key="5">
    <source>
        <dbReference type="ARBA" id="ARBA00022968"/>
    </source>
</evidence>
<dbReference type="OrthoDB" id="6135379at2759"/>
<gene>
    <name evidence="10" type="ORF">MICPUN_65013</name>
</gene>
<keyword evidence="3" id="KW-0808">Transferase</keyword>
<evidence type="ECO:0000259" key="9">
    <source>
        <dbReference type="Pfam" id="PF02434"/>
    </source>
</evidence>
<feature type="transmembrane region" description="Helical" evidence="8">
    <location>
        <begin position="7"/>
        <end position="25"/>
    </location>
</feature>
<dbReference type="GO" id="GO:0016757">
    <property type="term" value="F:glycosyltransferase activity"/>
    <property type="evidence" value="ECO:0007669"/>
    <property type="project" value="UniProtKB-KW"/>
</dbReference>
<comment type="subcellular location">
    <subcellularLocation>
        <location evidence="1">Membrane</location>
        <topology evidence="1">Single-pass type II membrane protein</topology>
    </subcellularLocation>
</comment>
<keyword evidence="6 8" id="KW-1133">Transmembrane helix</keyword>
<feature type="domain" description="Fringe-like glycosyltransferase" evidence="9">
    <location>
        <begin position="129"/>
        <end position="219"/>
    </location>
</feature>
<evidence type="ECO:0000256" key="3">
    <source>
        <dbReference type="ARBA" id="ARBA00022679"/>
    </source>
</evidence>
<keyword evidence="11" id="KW-1185">Reference proteome</keyword>
<keyword evidence="7 8" id="KW-0472">Membrane</keyword>
<name>C1EJP6_MICCC</name>
<dbReference type="Proteomes" id="UP000002009">
    <property type="component" value="Chromosome 17"/>
</dbReference>
<keyword evidence="2" id="KW-0328">Glycosyltransferase</keyword>
<dbReference type="RefSeq" id="XP_002506967.1">
    <property type="nucleotide sequence ID" value="XM_002506921.1"/>
</dbReference>
<dbReference type="Pfam" id="PF02434">
    <property type="entry name" value="Fringe"/>
    <property type="match status" value="1"/>
</dbReference>
<evidence type="ECO:0000256" key="4">
    <source>
        <dbReference type="ARBA" id="ARBA00022692"/>
    </source>
</evidence>
<sequence>MKPGSKITGMFMLVMCTFTIILTSFDIRSSPQSVPLQETSPNPFVTLSDSSFPGAEVKTSNPLGPGRLMQVQNAELGSAVERTAFVVVTQGTGTPLFQAQLRTWFSLVPNRLVYETNGELRGSSFIEAMAVLSAKFNTAHFEWFVLIDDDGYIDLEQLDSLLEKSQSPDPVYMGIHHCQGPNFRCRKGSVKDSLGGWVNGGAGTIMNRRLVDMVDWSLSVKHYARNWPYKPVAADVALACALQDYAGNSNDQEGSKLSIKHVEQMYYGPKVMKECECMIDENRLCTNGTILRPISLHHVTSAGMDALFSANTKNRTRYLCMAGSDSHAFDRGDCISGSQFKDWFDSDCLEWNHLSGPWTTTVDTSQCKKFIHTRSTCVERDGAIGRVQHCGHSMRWKHLGSLPTWVLDDPRKKEKFLAYSQYRKNYKSSQAKNVLRVDNGTGISLWESSWNGDLFLSPSSLNQRRHNSCAVVLRGPNLCKHNLSGIIDSTEFFDAVFRKGNDFSHIHPEEGISKCSGTRSTYAVTHTLDTKQVGDTLRSSENIVMIPNDDPKLFNDKNLRHEGRKVNLISHHFAMFLRNATCPCQLPPKSPVVPGISSGFYIVMVAKLMCEKVTVFCWENYGWGTPAFFETNAKIYDDGIQRNNHFANLNADPKSEHCLLEESLWLREMRDEGHIQYVCGSDKTFVPAWRMNFGLQQEEGK</sequence>
<reference evidence="10 11" key="1">
    <citation type="journal article" date="2009" name="Science">
        <title>Green evolution and dynamic adaptations revealed by genomes of the marine picoeukaryotes Micromonas.</title>
        <authorList>
            <person name="Worden A.Z."/>
            <person name="Lee J.H."/>
            <person name="Mock T."/>
            <person name="Rouze P."/>
            <person name="Simmons M.P."/>
            <person name="Aerts A.L."/>
            <person name="Allen A.E."/>
            <person name="Cuvelier M.L."/>
            <person name="Derelle E."/>
            <person name="Everett M.V."/>
            <person name="Foulon E."/>
            <person name="Grimwood J."/>
            <person name="Gundlach H."/>
            <person name="Henrissat B."/>
            <person name="Napoli C."/>
            <person name="McDonald S.M."/>
            <person name="Parker M.S."/>
            <person name="Rombauts S."/>
            <person name="Salamov A."/>
            <person name="Von Dassow P."/>
            <person name="Badger J.H."/>
            <person name="Coutinho P.M."/>
            <person name="Demir E."/>
            <person name="Dubchak I."/>
            <person name="Gentemann C."/>
            <person name="Eikrem W."/>
            <person name="Gready J.E."/>
            <person name="John U."/>
            <person name="Lanier W."/>
            <person name="Lindquist E.A."/>
            <person name="Lucas S."/>
            <person name="Mayer K.F."/>
            <person name="Moreau H."/>
            <person name="Not F."/>
            <person name="Otillar R."/>
            <person name="Panaud O."/>
            <person name="Pangilinan J."/>
            <person name="Paulsen I."/>
            <person name="Piegu B."/>
            <person name="Poliakov A."/>
            <person name="Robbens S."/>
            <person name="Schmutz J."/>
            <person name="Toulza E."/>
            <person name="Wyss T."/>
            <person name="Zelensky A."/>
            <person name="Zhou K."/>
            <person name="Armbrust E.V."/>
            <person name="Bhattacharya D."/>
            <person name="Goodenough U.W."/>
            <person name="Van de Peer Y."/>
            <person name="Grigoriev I.V."/>
        </authorList>
    </citation>
    <scope>NUCLEOTIDE SEQUENCE [LARGE SCALE GENOMIC DNA]</scope>
    <source>
        <strain evidence="11">RCC299 / NOUM17</strain>
    </source>
</reference>
<keyword evidence="4 8" id="KW-0812">Transmembrane</keyword>
<dbReference type="Gene3D" id="3.90.1480.20">
    <property type="entry name" value="Glycosyl transferase family 29"/>
    <property type="match status" value="1"/>
</dbReference>
<keyword evidence="5" id="KW-0735">Signal-anchor</keyword>
<proteinExistence type="predicted"/>